<keyword evidence="10" id="KW-1185">Reference proteome</keyword>
<evidence type="ECO:0000256" key="7">
    <source>
        <dbReference type="ARBA" id="ARBA00023136"/>
    </source>
</evidence>
<accession>A0A443SUL7</accession>
<feature type="transmembrane region" description="Helical" evidence="8">
    <location>
        <begin position="187"/>
        <end position="207"/>
    </location>
</feature>
<dbReference type="PANTHER" id="PTHR10778:SF10">
    <property type="entry name" value="SOLUTE CARRIER FAMILY 35 MEMBER B1"/>
    <property type="match status" value="1"/>
</dbReference>
<evidence type="ECO:0000256" key="5">
    <source>
        <dbReference type="ARBA" id="ARBA00022824"/>
    </source>
</evidence>
<keyword evidence="7 8" id="KW-0472">Membrane</keyword>
<dbReference type="PANTHER" id="PTHR10778">
    <property type="entry name" value="SOLUTE CARRIER FAMILY 35 MEMBER B"/>
    <property type="match status" value="1"/>
</dbReference>
<dbReference type="VEuPathDB" id="VectorBase:LDEU000826"/>
<feature type="transmembrane region" description="Helical" evidence="8">
    <location>
        <begin position="105"/>
        <end position="127"/>
    </location>
</feature>
<dbReference type="Proteomes" id="UP000288716">
    <property type="component" value="Unassembled WGS sequence"/>
</dbReference>
<evidence type="ECO:0000256" key="6">
    <source>
        <dbReference type="ARBA" id="ARBA00022989"/>
    </source>
</evidence>
<dbReference type="EMBL" id="NCKV01000235">
    <property type="protein sequence ID" value="RWS31215.1"/>
    <property type="molecule type" value="Genomic_DNA"/>
</dbReference>
<evidence type="ECO:0000256" key="2">
    <source>
        <dbReference type="ARBA" id="ARBA00010694"/>
    </source>
</evidence>
<comment type="caution">
    <text evidence="9">The sequence shown here is derived from an EMBL/GenBank/DDBJ whole genome shotgun (WGS) entry which is preliminary data.</text>
</comment>
<gene>
    <name evidence="9" type="ORF">B4U80_03055</name>
</gene>
<dbReference type="AlphaFoldDB" id="A0A443SUL7"/>
<evidence type="ECO:0000313" key="9">
    <source>
        <dbReference type="EMBL" id="RWS31215.1"/>
    </source>
</evidence>
<feature type="transmembrane region" description="Helical" evidence="8">
    <location>
        <begin position="296"/>
        <end position="313"/>
    </location>
</feature>
<dbReference type="GO" id="GO:0005460">
    <property type="term" value="F:UDP-glucose transmembrane transporter activity"/>
    <property type="evidence" value="ECO:0007669"/>
    <property type="project" value="TreeGrafter"/>
</dbReference>
<comment type="similarity">
    <text evidence="2">Belongs to the nucleotide-sugar transporter family. SLC35B subfamily.</text>
</comment>
<feature type="transmembrane region" description="Helical" evidence="8">
    <location>
        <begin position="157"/>
        <end position="175"/>
    </location>
</feature>
<protein>
    <submittedName>
        <fullName evidence="9">Solute carrier family 35 member B1-like protein</fullName>
    </submittedName>
</protein>
<reference evidence="9 10" key="1">
    <citation type="journal article" date="2018" name="Gigascience">
        <title>Genomes of trombidid mites reveal novel predicted allergens and laterally-transferred genes associated with secondary metabolism.</title>
        <authorList>
            <person name="Dong X."/>
            <person name="Chaisiri K."/>
            <person name="Xia D."/>
            <person name="Armstrong S.D."/>
            <person name="Fang Y."/>
            <person name="Donnelly M.J."/>
            <person name="Kadowaki T."/>
            <person name="McGarry J.W."/>
            <person name="Darby A.C."/>
            <person name="Makepeace B.L."/>
        </authorList>
    </citation>
    <scope>NUCLEOTIDE SEQUENCE [LARGE SCALE GENOMIC DNA]</scope>
    <source>
        <strain evidence="9">UoL-UT</strain>
    </source>
</reference>
<evidence type="ECO:0000256" key="8">
    <source>
        <dbReference type="SAM" id="Phobius"/>
    </source>
</evidence>
<evidence type="ECO:0000256" key="4">
    <source>
        <dbReference type="ARBA" id="ARBA00022692"/>
    </source>
</evidence>
<comment type="subcellular location">
    <subcellularLocation>
        <location evidence="1">Endoplasmic reticulum membrane</location>
        <topology evidence="1">Multi-pass membrane protein</topology>
    </subcellularLocation>
</comment>
<dbReference type="Pfam" id="PF08449">
    <property type="entry name" value="UAA"/>
    <property type="match status" value="1"/>
</dbReference>
<sequence>MQTKDTNLKYSSVIEVTREHKATVEYLMAQSNRKLIIYALGIFLCFFYFGILQEKITRTKYGESKEYFKCTVALVFIQCVINAIFAKIMLSTFLQQPHDTTRKSYYVVCAFTYLAAMVSSNMALIHVNYPTQVVGKSCKPIPVMLLGVLIGRKSYSLLKYLFVFTIVIGVGIFMYKDGSNKASSATNAGLIGAGEMLLLFSLLMDGFTGAVQERMKSEHQTKSGHMMLNMNLWSILFLGIALVGTGELWRFIDFVGRYPFVVYYILGFSILSAIGQLFIFLTVTEFGPLPCSIITTTRKFFTVLASVLLFGNVLSERQWLGAFMVFAGLTLDSIYGKSAPKTK</sequence>
<dbReference type="STRING" id="299467.A0A443SUL7"/>
<dbReference type="Gene3D" id="1.10.3730.20">
    <property type="match status" value="1"/>
</dbReference>
<dbReference type="GO" id="GO:0005789">
    <property type="term" value="C:endoplasmic reticulum membrane"/>
    <property type="evidence" value="ECO:0007669"/>
    <property type="project" value="UniProtKB-SubCell"/>
</dbReference>
<feature type="transmembrane region" description="Helical" evidence="8">
    <location>
        <begin position="72"/>
        <end position="93"/>
    </location>
</feature>
<feature type="transmembrane region" description="Helical" evidence="8">
    <location>
        <begin position="261"/>
        <end position="284"/>
    </location>
</feature>
<evidence type="ECO:0000313" key="10">
    <source>
        <dbReference type="Proteomes" id="UP000288716"/>
    </source>
</evidence>
<keyword evidence="6 8" id="KW-1133">Transmembrane helix</keyword>
<dbReference type="InterPro" id="IPR037185">
    <property type="entry name" value="EmrE-like"/>
</dbReference>
<keyword evidence="5" id="KW-0256">Endoplasmic reticulum</keyword>
<dbReference type="GO" id="GO:0005459">
    <property type="term" value="F:UDP-galactose transmembrane transporter activity"/>
    <property type="evidence" value="ECO:0007669"/>
    <property type="project" value="TreeGrafter"/>
</dbReference>
<dbReference type="GO" id="GO:0000139">
    <property type="term" value="C:Golgi membrane"/>
    <property type="evidence" value="ECO:0007669"/>
    <property type="project" value="TreeGrafter"/>
</dbReference>
<name>A0A443SUL7_9ACAR</name>
<feature type="transmembrane region" description="Helical" evidence="8">
    <location>
        <begin position="228"/>
        <end position="249"/>
    </location>
</feature>
<evidence type="ECO:0000256" key="1">
    <source>
        <dbReference type="ARBA" id="ARBA00004477"/>
    </source>
</evidence>
<keyword evidence="3" id="KW-0813">Transport</keyword>
<dbReference type="OrthoDB" id="78344at2759"/>
<feature type="transmembrane region" description="Helical" evidence="8">
    <location>
        <begin position="35"/>
        <end position="52"/>
    </location>
</feature>
<dbReference type="SUPFAM" id="SSF103481">
    <property type="entry name" value="Multidrug resistance efflux transporter EmrE"/>
    <property type="match status" value="2"/>
</dbReference>
<feature type="transmembrane region" description="Helical" evidence="8">
    <location>
        <begin position="319"/>
        <end position="336"/>
    </location>
</feature>
<proteinExistence type="inferred from homology"/>
<evidence type="ECO:0000256" key="3">
    <source>
        <dbReference type="ARBA" id="ARBA00022448"/>
    </source>
</evidence>
<dbReference type="InterPro" id="IPR013657">
    <property type="entry name" value="SCL35B1-4/HUT1"/>
</dbReference>
<keyword evidence="4 8" id="KW-0812">Transmembrane</keyword>
<organism evidence="9 10">
    <name type="scientific">Leptotrombidium deliense</name>
    <dbReference type="NCBI Taxonomy" id="299467"/>
    <lineage>
        <taxon>Eukaryota</taxon>
        <taxon>Metazoa</taxon>
        <taxon>Ecdysozoa</taxon>
        <taxon>Arthropoda</taxon>
        <taxon>Chelicerata</taxon>
        <taxon>Arachnida</taxon>
        <taxon>Acari</taxon>
        <taxon>Acariformes</taxon>
        <taxon>Trombidiformes</taxon>
        <taxon>Prostigmata</taxon>
        <taxon>Anystina</taxon>
        <taxon>Parasitengona</taxon>
        <taxon>Trombiculoidea</taxon>
        <taxon>Trombiculidae</taxon>
        <taxon>Leptotrombidium</taxon>
    </lineage>
</organism>